<keyword evidence="2 12" id="KW-0813">Transport</keyword>
<dbReference type="PANTHER" id="PTHR32552">
    <property type="entry name" value="FERRICHROME IRON RECEPTOR-RELATED"/>
    <property type="match status" value="1"/>
</dbReference>
<dbReference type="Pfam" id="PF00593">
    <property type="entry name" value="TonB_dep_Rec_b-barrel"/>
    <property type="match status" value="1"/>
</dbReference>
<keyword evidence="8" id="KW-0406">Ion transport</keyword>
<evidence type="ECO:0000256" key="6">
    <source>
        <dbReference type="ARBA" id="ARBA00022729"/>
    </source>
</evidence>
<evidence type="ECO:0000256" key="12">
    <source>
        <dbReference type="PROSITE-ProRule" id="PRU01360"/>
    </source>
</evidence>
<dbReference type="EMBL" id="JAUCQJ010000001">
    <property type="protein sequence ID" value="MDQ8747722.1"/>
    <property type="molecule type" value="Genomic_DNA"/>
</dbReference>
<evidence type="ECO:0000256" key="4">
    <source>
        <dbReference type="ARBA" id="ARBA00022496"/>
    </source>
</evidence>
<dbReference type="SUPFAM" id="SSF49452">
    <property type="entry name" value="Starch-binding domain-like"/>
    <property type="match status" value="1"/>
</dbReference>
<evidence type="ECO:0000256" key="11">
    <source>
        <dbReference type="ARBA" id="ARBA00023237"/>
    </source>
</evidence>
<evidence type="ECO:0000256" key="9">
    <source>
        <dbReference type="ARBA" id="ARBA00023077"/>
    </source>
</evidence>
<evidence type="ECO:0000259" key="14">
    <source>
        <dbReference type="Pfam" id="PF00593"/>
    </source>
</evidence>
<dbReference type="GO" id="GO:0006826">
    <property type="term" value="P:iron ion transport"/>
    <property type="evidence" value="ECO:0007669"/>
    <property type="project" value="UniProtKB-KW"/>
</dbReference>
<dbReference type="InterPro" id="IPR000531">
    <property type="entry name" value="Beta-barrel_TonB"/>
</dbReference>
<keyword evidence="4" id="KW-0410">Iron transport</keyword>
<dbReference type="RefSeq" id="WP_309046156.1">
    <property type="nucleotide sequence ID" value="NZ_JAUCQJ010000001.1"/>
</dbReference>
<dbReference type="PANTHER" id="PTHR32552:SF68">
    <property type="entry name" value="FERRICHROME OUTER MEMBRANE TRANSPORTER_PHAGE RECEPTOR"/>
    <property type="match status" value="1"/>
</dbReference>
<keyword evidence="3 12" id="KW-1134">Transmembrane beta strand</keyword>
<keyword evidence="5 12" id="KW-0812">Transmembrane</keyword>
<dbReference type="Gene3D" id="2.60.40.1120">
    <property type="entry name" value="Carboxypeptidase-like, regulatory domain"/>
    <property type="match status" value="1"/>
</dbReference>
<dbReference type="InterPro" id="IPR012910">
    <property type="entry name" value="Plug_dom"/>
</dbReference>
<accession>A0ABD5B1C0</accession>
<gene>
    <name evidence="16" type="ORF">QT385_03655</name>
</gene>
<dbReference type="Proteomes" id="UP001239265">
    <property type="component" value="Unassembled WGS sequence"/>
</dbReference>
<dbReference type="InterPro" id="IPR036942">
    <property type="entry name" value="Beta-barrel_TonB_sf"/>
</dbReference>
<protein>
    <submittedName>
        <fullName evidence="16">TonB-dependent receptor</fullName>
    </submittedName>
</protein>
<dbReference type="GO" id="GO:0009279">
    <property type="term" value="C:cell outer membrane"/>
    <property type="evidence" value="ECO:0007669"/>
    <property type="project" value="UniProtKB-SubCell"/>
</dbReference>
<dbReference type="AlphaFoldDB" id="A0ABD5B1C0"/>
<proteinExistence type="inferred from homology"/>
<comment type="subcellular location">
    <subcellularLocation>
        <location evidence="1 12">Cell outer membrane</location>
        <topology evidence="1 12">Multi-pass membrane protein</topology>
    </subcellularLocation>
</comment>
<dbReference type="InterPro" id="IPR039426">
    <property type="entry name" value="TonB-dep_rcpt-like"/>
</dbReference>
<dbReference type="PROSITE" id="PS52016">
    <property type="entry name" value="TONB_DEPENDENT_REC_3"/>
    <property type="match status" value="1"/>
</dbReference>
<feature type="domain" description="TonB-dependent receptor plug" evidence="15">
    <location>
        <begin position="171"/>
        <end position="262"/>
    </location>
</feature>
<comment type="similarity">
    <text evidence="12 13">Belongs to the TonB-dependent receptor family.</text>
</comment>
<evidence type="ECO:0000256" key="3">
    <source>
        <dbReference type="ARBA" id="ARBA00022452"/>
    </source>
</evidence>
<evidence type="ECO:0000256" key="10">
    <source>
        <dbReference type="ARBA" id="ARBA00023136"/>
    </source>
</evidence>
<keyword evidence="10 12" id="KW-0472">Membrane</keyword>
<evidence type="ECO:0000256" key="1">
    <source>
        <dbReference type="ARBA" id="ARBA00004571"/>
    </source>
</evidence>
<sequence length="826" mass="92029">MMQYNEDLFFQNQAKFLDTKGLQHKKNTIQNIITNRIQPFLIMLFSVLSLIGIDAQTTQGSLTGKVTMVDGEPLTSISVSLLDTDRQTLTDDAGIYKFGNLNAGQYTIKLQILGSKEVRLPVEVKAGENTQLDYQLTKENIMAIQEVVIMKNTNRFSKKESVYVARLPLKNMENPQVYNTVTKELFQEQVAVDLGSISKNVPGAGVPMIANQGRVTFRSRGFETEPNARNGVAGAAFSVIDPVNLERIEAIKGPSATLFGKSVASSYGGVYNRVTKKPYNDFGGEVGYVGGSWNYNRLTLDVNTPVNKDRTALFRLNAAGTYEKSFQDLGFTNSLAIAPSFSYQITDRMSLLLDVEFNQAKGTSVVRFNPYTGSNKTQSIADMKFPYYKNFLSDDLAYETQMMNIFAQLNYKISDKWTSQTIISRARSTINGYISAINGKTDSTASAQVMVGTTSFIATNIQQNFIGDFHIGRFRNRMVIGLDYYNNSNHFDRYHTNTKTFNFVHPSADFRVNRNTIDALTATSAVRKENNGDNTYAAYVSNVFNINDQLMVMASLRIDRFQFKGVYDITTGEIKGGLSNSGVQAGPYGQTAFSPKLGIVYEVLKNKLSLFGNYMNGFNNVSGVDINGNSFRPEYANQLEFGVKTDLFNHRLVGTLSYYNIRVDNVLRTNPDDINYSIQDGTQLSKGMEAEITVNPFDWLNIVAGYAYNDSKYSKANPAVNGLRPALSGPANMFNYWISYRIPQGKLKGLGIGTGANMGSSSYQTNTQTSKVIIPSYKMFDIGIFYDQPKYRVGLKFDNITNEKAWSVRLTPQAPARFLGSVSLKF</sequence>
<dbReference type="SUPFAM" id="SSF56935">
    <property type="entry name" value="Porins"/>
    <property type="match status" value="1"/>
</dbReference>
<evidence type="ECO:0000256" key="7">
    <source>
        <dbReference type="ARBA" id="ARBA00023004"/>
    </source>
</evidence>
<dbReference type="Gene3D" id="2.170.130.10">
    <property type="entry name" value="TonB-dependent receptor, plug domain"/>
    <property type="match status" value="1"/>
</dbReference>
<keyword evidence="7" id="KW-0408">Iron</keyword>
<evidence type="ECO:0000256" key="5">
    <source>
        <dbReference type="ARBA" id="ARBA00022692"/>
    </source>
</evidence>
<keyword evidence="9 13" id="KW-0798">TonB box</keyword>
<evidence type="ECO:0000256" key="2">
    <source>
        <dbReference type="ARBA" id="ARBA00022448"/>
    </source>
</evidence>
<dbReference type="InterPro" id="IPR013784">
    <property type="entry name" value="Carb-bd-like_fold"/>
</dbReference>
<evidence type="ECO:0000259" key="15">
    <source>
        <dbReference type="Pfam" id="PF07715"/>
    </source>
</evidence>
<evidence type="ECO:0000256" key="13">
    <source>
        <dbReference type="RuleBase" id="RU003357"/>
    </source>
</evidence>
<keyword evidence="11 12" id="KW-0998">Cell outer membrane</keyword>
<keyword evidence="16" id="KW-0675">Receptor</keyword>
<comment type="caution">
    <text evidence="16">The sequence shown here is derived from an EMBL/GenBank/DDBJ whole genome shotgun (WGS) entry which is preliminary data.</text>
</comment>
<keyword evidence="6" id="KW-0732">Signal</keyword>
<name>A0ABD5B1C0_ELIMR</name>
<evidence type="ECO:0000256" key="8">
    <source>
        <dbReference type="ARBA" id="ARBA00023065"/>
    </source>
</evidence>
<reference evidence="16 17" key="1">
    <citation type="submission" date="2023-06" db="EMBL/GenBank/DDBJ databases">
        <title>Nosocomial Elizabethkingia miricola genome.</title>
        <authorList>
            <person name="Morgado S."/>
            <person name="Fonseca E."/>
            <person name="Freitas F."/>
            <person name="Vicente A.C."/>
        </authorList>
    </citation>
    <scope>NUCLEOTIDE SEQUENCE [LARGE SCALE GENOMIC DNA]</scope>
    <source>
        <strain evidence="16 17">EM15</strain>
    </source>
</reference>
<dbReference type="CDD" id="cd01347">
    <property type="entry name" value="ligand_gated_channel"/>
    <property type="match status" value="1"/>
</dbReference>
<evidence type="ECO:0000313" key="17">
    <source>
        <dbReference type="Proteomes" id="UP001239265"/>
    </source>
</evidence>
<dbReference type="Pfam" id="PF07715">
    <property type="entry name" value="Plug"/>
    <property type="match status" value="1"/>
</dbReference>
<dbReference type="InterPro" id="IPR037066">
    <property type="entry name" value="Plug_dom_sf"/>
</dbReference>
<organism evidence="16 17">
    <name type="scientific">Elizabethkingia miricola</name>
    <name type="common">Chryseobacterium miricola</name>
    <dbReference type="NCBI Taxonomy" id="172045"/>
    <lineage>
        <taxon>Bacteria</taxon>
        <taxon>Pseudomonadati</taxon>
        <taxon>Bacteroidota</taxon>
        <taxon>Flavobacteriia</taxon>
        <taxon>Flavobacteriales</taxon>
        <taxon>Weeksellaceae</taxon>
        <taxon>Elizabethkingia</taxon>
    </lineage>
</organism>
<dbReference type="Gene3D" id="2.40.170.20">
    <property type="entry name" value="TonB-dependent receptor, beta-barrel domain"/>
    <property type="match status" value="1"/>
</dbReference>
<feature type="domain" description="TonB-dependent receptor-like beta-barrel" evidence="14">
    <location>
        <begin position="464"/>
        <end position="800"/>
    </location>
</feature>
<evidence type="ECO:0000313" key="16">
    <source>
        <dbReference type="EMBL" id="MDQ8747722.1"/>
    </source>
</evidence>
<dbReference type="Pfam" id="PF13715">
    <property type="entry name" value="CarbopepD_reg_2"/>
    <property type="match status" value="1"/>
</dbReference>